<dbReference type="InParanoid" id="A0A369K4P0"/>
<keyword evidence="1" id="KW-1133">Transmembrane helix</keyword>
<protein>
    <submittedName>
        <fullName evidence="2">Uncharacterized protein</fullName>
    </submittedName>
</protein>
<dbReference type="AlphaFoldDB" id="A0A369K4P0"/>
<gene>
    <name evidence="2" type="ORF">Hypma_005358</name>
</gene>
<keyword evidence="1" id="KW-0472">Membrane</keyword>
<dbReference type="Proteomes" id="UP000076154">
    <property type="component" value="Unassembled WGS sequence"/>
</dbReference>
<dbReference type="OrthoDB" id="3061388at2759"/>
<keyword evidence="1" id="KW-0812">Transmembrane</keyword>
<dbReference type="EMBL" id="LUEZ02000023">
    <property type="protein sequence ID" value="RDB26744.1"/>
    <property type="molecule type" value="Genomic_DNA"/>
</dbReference>
<comment type="caution">
    <text evidence="2">The sequence shown here is derived from an EMBL/GenBank/DDBJ whole genome shotgun (WGS) entry which is preliminary data.</text>
</comment>
<organism evidence="2 3">
    <name type="scientific">Hypsizygus marmoreus</name>
    <name type="common">White beech mushroom</name>
    <name type="synonym">Agaricus marmoreus</name>
    <dbReference type="NCBI Taxonomy" id="39966"/>
    <lineage>
        <taxon>Eukaryota</taxon>
        <taxon>Fungi</taxon>
        <taxon>Dikarya</taxon>
        <taxon>Basidiomycota</taxon>
        <taxon>Agaricomycotina</taxon>
        <taxon>Agaricomycetes</taxon>
        <taxon>Agaricomycetidae</taxon>
        <taxon>Agaricales</taxon>
        <taxon>Tricholomatineae</taxon>
        <taxon>Lyophyllaceae</taxon>
        <taxon>Hypsizygus</taxon>
    </lineage>
</organism>
<evidence type="ECO:0000256" key="1">
    <source>
        <dbReference type="SAM" id="Phobius"/>
    </source>
</evidence>
<keyword evidence="3" id="KW-1185">Reference proteome</keyword>
<feature type="transmembrane region" description="Helical" evidence="1">
    <location>
        <begin position="86"/>
        <end position="106"/>
    </location>
</feature>
<evidence type="ECO:0000313" key="3">
    <source>
        <dbReference type="Proteomes" id="UP000076154"/>
    </source>
</evidence>
<sequence length="182" mass="19953">MAAIFAQLPLPLAVHLTLPVHNPDSLASSSSLGSTLRLPATKKPTAIHPNRISITLPRGERLPPYTLNPDPPVYTEHVQHREPKTLARYLFILGFVCPVLWVAGAFMMRYPAHNGPVYLPSVTGLPDKAVGGQYDFVQSRRIAEFKWAKRCMVAVFSFFCLGLVLGFSAWGAVNAGSESRKA</sequence>
<evidence type="ECO:0000313" key="2">
    <source>
        <dbReference type="EMBL" id="RDB26744.1"/>
    </source>
</evidence>
<name>A0A369K4P0_HYPMA</name>
<accession>A0A369K4P0</accession>
<feature type="transmembrane region" description="Helical" evidence="1">
    <location>
        <begin position="151"/>
        <end position="173"/>
    </location>
</feature>
<reference evidence="2" key="1">
    <citation type="submission" date="2018-04" db="EMBL/GenBank/DDBJ databases">
        <title>Whole genome sequencing of Hypsizygus marmoreus.</title>
        <authorList>
            <person name="Choi I.-G."/>
            <person name="Min B."/>
            <person name="Kim J.-G."/>
            <person name="Kim S."/>
            <person name="Oh Y.-L."/>
            <person name="Kong W.-S."/>
            <person name="Park H."/>
            <person name="Jeong J."/>
            <person name="Song E.-S."/>
        </authorList>
    </citation>
    <scope>NUCLEOTIDE SEQUENCE [LARGE SCALE GENOMIC DNA]</scope>
    <source>
        <strain evidence="2">51987-8</strain>
    </source>
</reference>
<proteinExistence type="predicted"/>